<feature type="binding site" evidence="6">
    <location>
        <position position="169"/>
    </location>
    <ligand>
        <name>Zn(2+)</name>
        <dbReference type="ChEBI" id="CHEBI:29105"/>
        <note>catalytic</note>
    </ligand>
</feature>
<dbReference type="Gene3D" id="2.60.120.200">
    <property type="match status" value="1"/>
</dbReference>
<dbReference type="CDD" id="cd04280">
    <property type="entry name" value="ZnMc_astacin_like"/>
    <property type="match status" value="1"/>
</dbReference>
<keyword evidence="12" id="KW-1185">Reference proteome</keyword>
<dbReference type="PANTHER" id="PTHR10127">
    <property type="entry name" value="DISCOIDIN, CUB, EGF, LAMININ , AND ZINC METALLOPROTEASE DOMAIN CONTAINING"/>
    <property type="match status" value="1"/>
</dbReference>
<feature type="binding site" evidence="6">
    <location>
        <position position="163"/>
    </location>
    <ligand>
        <name>Zn(2+)</name>
        <dbReference type="ChEBI" id="CHEBI:29105"/>
        <note>catalytic</note>
    </ligand>
</feature>
<evidence type="ECO:0000256" key="7">
    <source>
        <dbReference type="RuleBase" id="RU361183"/>
    </source>
</evidence>
<feature type="active site" evidence="6">
    <location>
        <position position="160"/>
    </location>
</feature>
<evidence type="ECO:0000259" key="9">
    <source>
        <dbReference type="PROSITE" id="PS50060"/>
    </source>
</evidence>
<evidence type="ECO:0000256" key="1">
    <source>
        <dbReference type="ARBA" id="ARBA00022670"/>
    </source>
</evidence>
<evidence type="ECO:0000259" key="10">
    <source>
        <dbReference type="PROSITE" id="PS51864"/>
    </source>
</evidence>
<keyword evidence="1 6" id="KW-0645">Protease</keyword>
<feature type="signal peptide" evidence="7">
    <location>
        <begin position="1"/>
        <end position="17"/>
    </location>
</feature>
<proteinExistence type="predicted"/>
<keyword evidence="7" id="KW-0732">Signal</keyword>
<evidence type="ECO:0000256" key="8">
    <source>
        <dbReference type="SAM" id="MobiDB-lite"/>
    </source>
</evidence>
<feature type="chain" id="PRO_5041771242" description="Metalloendopeptidase" evidence="7">
    <location>
        <begin position="18"/>
        <end position="436"/>
    </location>
</feature>
<dbReference type="InterPro" id="IPR006026">
    <property type="entry name" value="Peptidase_Metallo"/>
</dbReference>
<evidence type="ECO:0000256" key="4">
    <source>
        <dbReference type="ARBA" id="ARBA00022833"/>
    </source>
</evidence>
<organism evidence="11 12">
    <name type="scientific">Elysia crispata</name>
    <name type="common">lettuce slug</name>
    <dbReference type="NCBI Taxonomy" id="231223"/>
    <lineage>
        <taxon>Eukaryota</taxon>
        <taxon>Metazoa</taxon>
        <taxon>Spiralia</taxon>
        <taxon>Lophotrochozoa</taxon>
        <taxon>Mollusca</taxon>
        <taxon>Gastropoda</taxon>
        <taxon>Heterobranchia</taxon>
        <taxon>Euthyneura</taxon>
        <taxon>Panpulmonata</taxon>
        <taxon>Sacoglossa</taxon>
        <taxon>Placobranchoidea</taxon>
        <taxon>Plakobranchidae</taxon>
        <taxon>Elysia</taxon>
    </lineage>
</organism>
<keyword evidence="3 6" id="KW-0378">Hydrolase</keyword>
<keyword evidence="2 6" id="KW-0479">Metal-binding</keyword>
<evidence type="ECO:0000256" key="6">
    <source>
        <dbReference type="PROSITE-ProRule" id="PRU01211"/>
    </source>
</evidence>
<dbReference type="InterPro" id="IPR024079">
    <property type="entry name" value="MetalloPept_cat_dom_sf"/>
</dbReference>
<dbReference type="GO" id="GO:0004222">
    <property type="term" value="F:metalloendopeptidase activity"/>
    <property type="evidence" value="ECO:0007669"/>
    <property type="project" value="UniProtKB-UniRule"/>
</dbReference>
<dbReference type="SUPFAM" id="SSF55486">
    <property type="entry name" value="Metalloproteases ('zincins'), catalytic domain"/>
    <property type="match status" value="1"/>
</dbReference>
<dbReference type="SMART" id="SM00137">
    <property type="entry name" value="MAM"/>
    <property type="match status" value="1"/>
</dbReference>
<dbReference type="GO" id="GO:0008270">
    <property type="term" value="F:zinc ion binding"/>
    <property type="evidence" value="ECO:0007669"/>
    <property type="project" value="UniProtKB-UniRule"/>
</dbReference>
<evidence type="ECO:0000256" key="2">
    <source>
        <dbReference type="ARBA" id="ARBA00022723"/>
    </source>
</evidence>
<keyword evidence="4 6" id="KW-0862">Zinc</keyword>
<dbReference type="PROSITE" id="PS50060">
    <property type="entry name" value="MAM_2"/>
    <property type="match status" value="1"/>
</dbReference>
<protein>
    <recommendedName>
        <fullName evidence="7">Metalloendopeptidase</fullName>
        <ecNumber evidence="7">3.4.24.-</ecNumber>
    </recommendedName>
</protein>
<comment type="caution">
    <text evidence="11">The sequence shown here is derived from an EMBL/GenBank/DDBJ whole genome shotgun (WGS) entry which is preliminary data.</text>
</comment>
<evidence type="ECO:0000313" key="11">
    <source>
        <dbReference type="EMBL" id="KAK3790384.1"/>
    </source>
</evidence>
<dbReference type="SUPFAM" id="SSF49899">
    <property type="entry name" value="Concanavalin A-like lectins/glucanases"/>
    <property type="match status" value="1"/>
</dbReference>
<dbReference type="InterPro" id="IPR001506">
    <property type="entry name" value="Peptidase_M12A"/>
</dbReference>
<dbReference type="PRINTS" id="PR00480">
    <property type="entry name" value="ASTACIN"/>
</dbReference>
<dbReference type="GO" id="GO:0006508">
    <property type="term" value="P:proteolysis"/>
    <property type="evidence" value="ECO:0007669"/>
    <property type="project" value="UniProtKB-KW"/>
</dbReference>
<dbReference type="Pfam" id="PF00629">
    <property type="entry name" value="MAM"/>
    <property type="match status" value="1"/>
</dbReference>
<dbReference type="SMART" id="SM00235">
    <property type="entry name" value="ZnMc"/>
    <property type="match status" value="1"/>
</dbReference>
<dbReference type="GO" id="GO:0016020">
    <property type="term" value="C:membrane"/>
    <property type="evidence" value="ECO:0007669"/>
    <property type="project" value="InterPro"/>
</dbReference>
<dbReference type="InterPro" id="IPR013320">
    <property type="entry name" value="ConA-like_dom_sf"/>
</dbReference>
<reference evidence="11" key="1">
    <citation type="journal article" date="2023" name="G3 (Bethesda)">
        <title>A reference genome for the long-term kleptoplast-retaining sea slug Elysia crispata morphotype clarki.</title>
        <authorList>
            <person name="Eastman K.E."/>
            <person name="Pendleton A.L."/>
            <person name="Shaikh M.A."/>
            <person name="Suttiyut T."/>
            <person name="Ogas R."/>
            <person name="Tomko P."/>
            <person name="Gavelis G."/>
            <person name="Widhalm J.R."/>
            <person name="Wisecaver J.H."/>
        </authorList>
    </citation>
    <scope>NUCLEOTIDE SEQUENCE</scope>
    <source>
        <strain evidence="11">ECLA1</strain>
    </source>
</reference>
<gene>
    <name evidence="11" type="ORF">RRG08_038448</name>
</gene>
<comment type="caution">
    <text evidence="6">Lacks conserved residue(s) required for the propagation of feature annotation.</text>
</comment>
<dbReference type="Proteomes" id="UP001283361">
    <property type="component" value="Unassembled WGS sequence"/>
</dbReference>
<dbReference type="AlphaFoldDB" id="A0AAE1AMC4"/>
<evidence type="ECO:0000313" key="12">
    <source>
        <dbReference type="Proteomes" id="UP001283361"/>
    </source>
</evidence>
<dbReference type="EC" id="3.4.24.-" evidence="7"/>
<keyword evidence="5 6" id="KW-0482">Metalloprotease</keyword>
<comment type="cofactor">
    <cofactor evidence="6 7">
        <name>Zn(2+)</name>
        <dbReference type="ChEBI" id="CHEBI:29105"/>
    </cofactor>
    <text evidence="6 7">Binds 1 zinc ion per subunit.</text>
</comment>
<sequence>MLPILTLSLALSPLVLQALCQDATGSDGGLLHVSFTEHESYGDPEVTPGYFEGDIELPKFRNAIRSSLLKWPGGRVPYQIHFLYSSEARSNILAAMREIESDTKHGSTYCVRFDPKTSSDVNYIYIVPQDGCHSPVGRHAGRSLVSIGQGCENKGTVMHELLHSLGFYHEQNRYDRDNYLDIHYSNVPTDRQDDFAKLTVQQTSTLNTPYDYGSIMHYSAYIFAVDGSKPTITPKPSLVQGRTLGQRLKLSTNDVKRIQILYGCTVDTSHIIEPANTQLVVDCTFESGWCGLVQDSQDDFQWSRRSGSTPTSNTGPNGDHTNGIGHYIYAESNRHQNKYARVKTGLLPAGRYCIHFYLFDYGREMGQFSVNIEGPRLVPQVVKRWSGSQKKAWINVGITLTTPAEWKLVLESHVGSGTHSDIALDDLQVYSGSCVF</sequence>
<dbReference type="InterPro" id="IPR034035">
    <property type="entry name" value="Astacin-like_dom"/>
</dbReference>
<dbReference type="PROSITE" id="PS51864">
    <property type="entry name" value="ASTACIN"/>
    <property type="match status" value="1"/>
</dbReference>
<dbReference type="EMBL" id="JAWDGP010001543">
    <property type="protein sequence ID" value="KAK3790384.1"/>
    <property type="molecule type" value="Genomic_DNA"/>
</dbReference>
<feature type="compositionally biased region" description="Polar residues" evidence="8">
    <location>
        <begin position="301"/>
        <end position="320"/>
    </location>
</feature>
<name>A0AAE1AMC4_9GAST</name>
<dbReference type="Pfam" id="PF01400">
    <property type="entry name" value="Astacin"/>
    <property type="match status" value="1"/>
</dbReference>
<feature type="binding site" evidence="6">
    <location>
        <position position="159"/>
    </location>
    <ligand>
        <name>Zn(2+)</name>
        <dbReference type="ChEBI" id="CHEBI:29105"/>
        <note>catalytic</note>
    </ligand>
</feature>
<dbReference type="Gene3D" id="3.40.390.10">
    <property type="entry name" value="Collagenase (Catalytic Domain)"/>
    <property type="match status" value="1"/>
</dbReference>
<dbReference type="InterPro" id="IPR000998">
    <property type="entry name" value="MAM_dom"/>
</dbReference>
<dbReference type="CDD" id="cd06263">
    <property type="entry name" value="MAM"/>
    <property type="match status" value="1"/>
</dbReference>
<dbReference type="PANTHER" id="PTHR10127:SF780">
    <property type="entry name" value="METALLOENDOPEPTIDASE"/>
    <property type="match status" value="1"/>
</dbReference>
<accession>A0AAE1AMC4</accession>
<dbReference type="PRINTS" id="PR00020">
    <property type="entry name" value="MAMDOMAIN"/>
</dbReference>
<feature type="domain" description="Peptidase M12A" evidence="10">
    <location>
        <begin position="62"/>
        <end position="265"/>
    </location>
</feature>
<feature type="domain" description="MAM" evidence="9">
    <location>
        <begin position="281"/>
        <end position="436"/>
    </location>
</feature>
<evidence type="ECO:0000256" key="5">
    <source>
        <dbReference type="ARBA" id="ARBA00023049"/>
    </source>
</evidence>
<feature type="region of interest" description="Disordered" evidence="8">
    <location>
        <begin position="301"/>
        <end position="322"/>
    </location>
</feature>
<evidence type="ECO:0000256" key="3">
    <source>
        <dbReference type="ARBA" id="ARBA00022801"/>
    </source>
</evidence>